<keyword evidence="2" id="KW-1185">Reference proteome</keyword>
<gene>
    <name evidence="1" type="ORF">NDU88_003777</name>
</gene>
<protein>
    <submittedName>
        <fullName evidence="1">Uncharacterized protein</fullName>
    </submittedName>
</protein>
<evidence type="ECO:0000313" key="2">
    <source>
        <dbReference type="Proteomes" id="UP001066276"/>
    </source>
</evidence>
<reference evidence="1" key="1">
    <citation type="journal article" date="2022" name="bioRxiv">
        <title>Sequencing and chromosome-scale assembly of the giantPleurodeles waltlgenome.</title>
        <authorList>
            <person name="Brown T."/>
            <person name="Elewa A."/>
            <person name="Iarovenko S."/>
            <person name="Subramanian E."/>
            <person name="Araus A.J."/>
            <person name="Petzold A."/>
            <person name="Susuki M."/>
            <person name="Suzuki K.-i.T."/>
            <person name="Hayashi T."/>
            <person name="Toyoda A."/>
            <person name="Oliveira C."/>
            <person name="Osipova E."/>
            <person name="Leigh N.D."/>
            <person name="Simon A."/>
            <person name="Yun M.H."/>
        </authorList>
    </citation>
    <scope>NUCLEOTIDE SEQUENCE</scope>
    <source>
        <strain evidence="1">20211129_DDA</strain>
        <tissue evidence="1">Liver</tissue>
    </source>
</reference>
<comment type="caution">
    <text evidence="1">The sequence shown here is derived from an EMBL/GenBank/DDBJ whole genome shotgun (WGS) entry which is preliminary data.</text>
</comment>
<proteinExistence type="predicted"/>
<sequence>MFLFFTKFGKDPKKGVDRAWSNCQDRLLDLVGPLTRIFDLAEEAKMEGSQVDPETLSNWAQRAICMLGNANSYISQERRKSLLLRIDPKISTLASEAEGLNADGLLFGDSFIKEMGKYVSTFNSLDKAHYSMKRIFSNRVFGLFRSGRNRSYRAKGEHLAGKNFQFWPSSSRRQTGFVFKRLVVDNFRPLELYQTPFQPFLPRPLRFSHDQSRLIQDEIQGLLSKQAIEEVHALEKGFRDIEPQSASIWVHLLEDVWPREAISCVIMSCILNVDVYLVEV</sequence>
<dbReference type="AlphaFoldDB" id="A0AAV7QGE0"/>
<organism evidence="1 2">
    <name type="scientific">Pleurodeles waltl</name>
    <name type="common">Iberian ribbed newt</name>
    <dbReference type="NCBI Taxonomy" id="8319"/>
    <lineage>
        <taxon>Eukaryota</taxon>
        <taxon>Metazoa</taxon>
        <taxon>Chordata</taxon>
        <taxon>Craniata</taxon>
        <taxon>Vertebrata</taxon>
        <taxon>Euteleostomi</taxon>
        <taxon>Amphibia</taxon>
        <taxon>Batrachia</taxon>
        <taxon>Caudata</taxon>
        <taxon>Salamandroidea</taxon>
        <taxon>Salamandridae</taxon>
        <taxon>Pleurodelinae</taxon>
        <taxon>Pleurodeles</taxon>
    </lineage>
</organism>
<dbReference type="EMBL" id="JANPWB010000010">
    <property type="protein sequence ID" value="KAJ1137368.1"/>
    <property type="molecule type" value="Genomic_DNA"/>
</dbReference>
<evidence type="ECO:0000313" key="1">
    <source>
        <dbReference type="EMBL" id="KAJ1137368.1"/>
    </source>
</evidence>
<accession>A0AAV7QGE0</accession>
<name>A0AAV7QGE0_PLEWA</name>
<dbReference type="Proteomes" id="UP001066276">
    <property type="component" value="Chromosome 6"/>
</dbReference>